<organism evidence="1">
    <name type="scientific">Rhizophora mucronata</name>
    <name type="common">Asiatic mangrove</name>
    <dbReference type="NCBI Taxonomy" id="61149"/>
    <lineage>
        <taxon>Eukaryota</taxon>
        <taxon>Viridiplantae</taxon>
        <taxon>Streptophyta</taxon>
        <taxon>Embryophyta</taxon>
        <taxon>Tracheophyta</taxon>
        <taxon>Spermatophyta</taxon>
        <taxon>Magnoliopsida</taxon>
        <taxon>eudicotyledons</taxon>
        <taxon>Gunneridae</taxon>
        <taxon>Pentapetalae</taxon>
        <taxon>rosids</taxon>
        <taxon>fabids</taxon>
        <taxon>Malpighiales</taxon>
        <taxon>Rhizophoraceae</taxon>
        <taxon>Rhizophora</taxon>
    </lineage>
</organism>
<reference evidence="1" key="1">
    <citation type="submission" date="2018-02" db="EMBL/GenBank/DDBJ databases">
        <title>Rhizophora mucronata_Transcriptome.</title>
        <authorList>
            <person name="Meera S.P."/>
            <person name="Sreeshan A."/>
            <person name="Augustine A."/>
        </authorList>
    </citation>
    <scope>NUCLEOTIDE SEQUENCE</scope>
    <source>
        <tissue evidence="1">Leaf</tissue>
    </source>
</reference>
<accession>A0A2P2QBK1</accession>
<protein>
    <submittedName>
        <fullName evidence="1">Uncharacterized protein</fullName>
    </submittedName>
</protein>
<dbReference type="AlphaFoldDB" id="A0A2P2QBK1"/>
<name>A0A2P2QBK1_RHIMU</name>
<dbReference type="EMBL" id="GGEC01083894">
    <property type="protein sequence ID" value="MBX64378.1"/>
    <property type="molecule type" value="Transcribed_RNA"/>
</dbReference>
<proteinExistence type="predicted"/>
<sequence>MGRYASQNEKICTHPKIKRHHRWKARYAISN</sequence>
<evidence type="ECO:0000313" key="1">
    <source>
        <dbReference type="EMBL" id="MBX64378.1"/>
    </source>
</evidence>